<proteinExistence type="predicted"/>
<feature type="non-terminal residue" evidence="1">
    <location>
        <position position="1"/>
    </location>
</feature>
<dbReference type="EMBL" id="CAUOFW020005716">
    <property type="protein sequence ID" value="CAK9171342.1"/>
    <property type="molecule type" value="Genomic_DNA"/>
</dbReference>
<gene>
    <name evidence="1" type="ORF">ILEXP_LOCUS40897</name>
</gene>
<organism evidence="1 2">
    <name type="scientific">Ilex paraguariensis</name>
    <name type="common">yerba mate</name>
    <dbReference type="NCBI Taxonomy" id="185542"/>
    <lineage>
        <taxon>Eukaryota</taxon>
        <taxon>Viridiplantae</taxon>
        <taxon>Streptophyta</taxon>
        <taxon>Embryophyta</taxon>
        <taxon>Tracheophyta</taxon>
        <taxon>Spermatophyta</taxon>
        <taxon>Magnoliopsida</taxon>
        <taxon>eudicotyledons</taxon>
        <taxon>Gunneridae</taxon>
        <taxon>Pentapetalae</taxon>
        <taxon>asterids</taxon>
        <taxon>campanulids</taxon>
        <taxon>Aquifoliales</taxon>
        <taxon>Aquifoliaceae</taxon>
        <taxon>Ilex</taxon>
    </lineage>
</organism>
<sequence>EDRSSRSGFYIEEEELKEEEKKEFAGQTCSDGRGIRDPTGTMEELYSLLLITGHVLADEGQGETPLVPKAIQRQFMDAVETDKHPVVILSG</sequence>
<protein>
    <submittedName>
        <fullName evidence="1">Uncharacterized protein</fullName>
    </submittedName>
</protein>
<dbReference type="AlphaFoldDB" id="A0ABC8TTG1"/>
<accession>A0ABC8TTG1</accession>
<name>A0ABC8TTG1_9AQUA</name>
<dbReference type="Proteomes" id="UP001642360">
    <property type="component" value="Unassembled WGS sequence"/>
</dbReference>
<evidence type="ECO:0000313" key="1">
    <source>
        <dbReference type="EMBL" id="CAK9171342.1"/>
    </source>
</evidence>
<reference evidence="1 2" key="1">
    <citation type="submission" date="2024-02" db="EMBL/GenBank/DDBJ databases">
        <authorList>
            <person name="Vignale AGUSTIN F."/>
            <person name="Sosa J E."/>
            <person name="Modenutti C."/>
        </authorList>
    </citation>
    <scope>NUCLEOTIDE SEQUENCE [LARGE SCALE GENOMIC DNA]</scope>
</reference>
<keyword evidence="2" id="KW-1185">Reference proteome</keyword>
<comment type="caution">
    <text evidence="1">The sequence shown here is derived from an EMBL/GenBank/DDBJ whole genome shotgun (WGS) entry which is preliminary data.</text>
</comment>
<evidence type="ECO:0000313" key="2">
    <source>
        <dbReference type="Proteomes" id="UP001642360"/>
    </source>
</evidence>